<reference evidence="1 2" key="1">
    <citation type="submission" date="2020-10" db="EMBL/GenBank/DDBJ databases">
        <title>Identification of Nocardia species via Next-generation sequencing and recognition of intraspecies genetic diversity.</title>
        <authorList>
            <person name="Li P."/>
            <person name="Li P."/>
            <person name="Lu B."/>
        </authorList>
    </citation>
    <scope>NUCLEOTIDE SEQUENCE [LARGE SCALE GENOMIC DNA]</scope>
    <source>
        <strain evidence="1 2">N-11</strain>
    </source>
</reference>
<name>A0ABS0CGU7_9NOCA</name>
<proteinExistence type="predicted"/>
<keyword evidence="2" id="KW-1185">Reference proteome</keyword>
<evidence type="ECO:0000313" key="2">
    <source>
        <dbReference type="Proteomes" id="UP000807309"/>
    </source>
</evidence>
<dbReference type="Proteomes" id="UP000807309">
    <property type="component" value="Unassembled WGS sequence"/>
</dbReference>
<accession>A0ABS0CGU7</accession>
<gene>
    <name evidence="1" type="ORF">IU470_31300</name>
</gene>
<sequence length="78" mass="8624">MRTKDYDSAQAELLAPLDEMKRFCPGSARACTTTSWVAEDELMAGQTESRFFDQVQAHTNQLLTKYAPEAPPTPSSLA</sequence>
<comment type="caution">
    <text evidence="1">The sequence shown here is derived from an EMBL/GenBank/DDBJ whole genome shotgun (WGS) entry which is preliminary data.</text>
</comment>
<organism evidence="1 2">
    <name type="scientific">Nocardia abscessus</name>
    <dbReference type="NCBI Taxonomy" id="120957"/>
    <lineage>
        <taxon>Bacteria</taxon>
        <taxon>Bacillati</taxon>
        <taxon>Actinomycetota</taxon>
        <taxon>Actinomycetes</taxon>
        <taxon>Mycobacteriales</taxon>
        <taxon>Nocardiaceae</taxon>
        <taxon>Nocardia</taxon>
    </lineage>
</organism>
<dbReference type="EMBL" id="JADLRE010000043">
    <property type="protein sequence ID" value="MBF6229561.1"/>
    <property type="molecule type" value="Genomic_DNA"/>
</dbReference>
<evidence type="ECO:0000313" key="1">
    <source>
        <dbReference type="EMBL" id="MBF6229561.1"/>
    </source>
</evidence>
<dbReference type="RefSeq" id="WP_195036392.1">
    <property type="nucleotide sequence ID" value="NZ_JADLRE010000043.1"/>
</dbReference>
<protein>
    <submittedName>
        <fullName evidence="1">Uncharacterized protein</fullName>
    </submittedName>
</protein>